<evidence type="ECO:0000313" key="3">
    <source>
        <dbReference type="Proteomes" id="UP000092154"/>
    </source>
</evidence>
<dbReference type="InParanoid" id="A0A1B7MQJ8"/>
<sequence>MYDALPLTPLELSILLTIRNAPHAPVSRPPRTTATIHSSSGIPFPSSAPATGASVPDSERNIDTKSGGEAGMAGVGWRGFAAAAAAMFAASLPHHDPSQKDTSLAIDGRRANAPQYLDIKCYYEPCHASLSIEKQAVLSSGGTALIATFVSERLAVRRRQPIEGPCAVTHAGKRYHPEHLLCEFENECGERLAEYWEVDGQMFCKKHAALPWEEQLPDGRRVKDEGRARKCMMRFIDLRAGEDDAGKAQDVDIRYIPLSYIPSHLDGLYHIPISSFSFVADFAYTNGSTCLVGRYIHTSLMLSAAYFDRQRSISLNAAQCETASLVRMLAFGTMISEDRRVVLWEQHSTQGRMYSTFLPIFLQARMGGRDHTIYLTTRYEAFVGVVLHRDEKLKQRAIMILLNIDLILRRPFTFLPPSRINSLLNSFSLQKYLLKKPSSHSVVGCWSPQNLGRSRTYRISMVLHPQHKLSYFNKAAQWEDDWIKTAEQLVREEFERLYLSVDVNSDLGCGEDVLESNGWYFSI</sequence>
<accession>A0A1B7MQJ8</accession>
<feature type="region of interest" description="Disordered" evidence="1">
    <location>
        <begin position="25"/>
        <end position="69"/>
    </location>
</feature>
<organism evidence="2 3">
    <name type="scientific">Rhizopogon vinicolor AM-OR11-026</name>
    <dbReference type="NCBI Taxonomy" id="1314800"/>
    <lineage>
        <taxon>Eukaryota</taxon>
        <taxon>Fungi</taxon>
        <taxon>Dikarya</taxon>
        <taxon>Basidiomycota</taxon>
        <taxon>Agaricomycotina</taxon>
        <taxon>Agaricomycetes</taxon>
        <taxon>Agaricomycetidae</taxon>
        <taxon>Boletales</taxon>
        <taxon>Suillineae</taxon>
        <taxon>Rhizopogonaceae</taxon>
        <taxon>Rhizopogon</taxon>
    </lineage>
</organism>
<dbReference type="Proteomes" id="UP000092154">
    <property type="component" value="Unassembled WGS sequence"/>
</dbReference>
<dbReference type="CDD" id="cd08368">
    <property type="entry name" value="LIM"/>
    <property type="match status" value="1"/>
</dbReference>
<dbReference type="OrthoDB" id="3359487at2759"/>
<feature type="compositionally biased region" description="Polar residues" evidence="1">
    <location>
        <begin position="30"/>
        <end position="41"/>
    </location>
</feature>
<dbReference type="EMBL" id="KV448556">
    <property type="protein sequence ID" value="OAX34892.1"/>
    <property type="molecule type" value="Genomic_DNA"/>
</dbReference>
<dbReference type="Gene3D" id="2.10.110.10">
    <property type="entry name" value="Cysteine Rich Protein"/>
    <property type="match status" value="1"/>
</dbReference>
<name>A0A1B7MQJ8_9AGAM</name>
<evidence type="ECO:0000256" key="1">
    <source>
        <dbReference type="SAM" id="MobiDB-lite"/>
    </source>
</evidence>
<dbReference type="AlphaFoldDB" id="A0A1B7MQJ8"/>
<keyword evidence="3" id="KW-1185">Reference proteome</keyword>
<gene>
    <name evidence="2" type="ORF">K503DRAFT_858939</name>
</gene>
<dbReference type="STRING" id="1314800.A0A1B7MQJ8"/>
<evidence type="ECO:0000313" key="2">
    <source>
        <dbReference type="EMBL" id="OAX34892.1"/>
    </source>
</evidence>
<proteinExistence type="predicted"/>
<reference evidence="2 3" key="1">
    <citation type="submission" date="2016-06" db="EMBL/GenBank/DDBJ databases">
        <title>Comparative genomics of the ectomycorrhizal sister species Rhizopogon vinicolor and Rhizopogon vesiculosus (Basidiomycota: Boletales) reveals a divergence of the mating type B locus.</title>
        <authorList>
            <consortium name="DOE Joint Genome Institute"/>
            <person name="Mujic A.B."/>
            <person name="Kuo A."/>
            <person name="Tritt A."/>
            <person name="Lipzen A."/>
            <person name="Chen C."/>
            <person name="Johnson J."/>
            <person name="Sharma A."/>
            <person name="Barry K."/>
            <person name="Grigoriev I.V."/>
            <person name="Spatafora J.W."/>
        </authorList>
    </citation>
    <scope>NUCLEOTIDE SEQUENCE [LARGE SCALE GENOMIC DNA]</scope>
    <source>
        <strain evidence="2 3">AM-OR11-026</strain>
    </source>
</reference>
<protein>
    <submittedName>
        <fullName evidence="2">Uncharacterized protein</fullName>
    </submittedName>
</protein>